<feature type="compositionally biased region" description="Polar residues" evidence="1">
    <location>
        <begin position="224"/>
        <end position="267"/>
    </location>
</feature>
<dbReference type="EMBL" id="FLQV01001181">
    <property type="protein sequence ID" value="SBS99185.1"/>
    <property type="molecule type" value="Genomic_DNA"/>
</dbReference>
<dbReference type="AlphaFoldDB" id="A0A1A8X5Z6"/>
<feature type="compositionally biased region" description="Low complexity" evidence="1">
    <location>
        <begin position="183"/>
        <end position="194"/>
    </location>
</feature>
<organism evidence="3 4">
    <name type="scientific">Plasmodium ovale curtisi</name>
    <dbReference type="NCBI Taxonomy" id="864141"/>
    <lineage>
        <taxon>Eukaryota</taxon>
        <taxon>Sar</taxon>
        <taxon>Alveolata</taxon>
        <taxon>Apicomplexa</taxon>
        <taxon>Aconoidasida</taxon>
        <taxon>Haemosporida</taxon>
        <taxon>Plasmodiidae</taxon>
        <taxon>Plasmodium</taxon>
        <taxon>Plasmodium (Plasmodium)</taxon>
    </lineage>
</organism>
<dbReference type="Proteomes" id="UP000078546">
    <property type="component" value="Unassembled WGS sequence"/>
</dbReference>
<keyword evidence="2" id="KW-0472">Membrane</keyword>
<keyword evidence="2" id="KW-0812">Transmembrane</keyword>
<sequence length="498" mass="55265">MAVEVSFSEKPQSKNCMDEYYETDPDVEKKVNSVKKTDENEDTFLEKCNGLRKYLESYNAQYKRCFNGEAAVFFSYNKDLMNTELARCTIYEKRQEELKRAEKTQITTEGERNGPKTEEENSKKEKLPSEIKGEPVPEGKDATCKSVHLENPKQKCLEGISRGEVESKSEQIALGTSQDESLLHSSLSTTQLQSGNEAHSSTVHTTEDVSLNGVPNVGSKIDKTGTQQNNSLRDIPSFNFQQNSPHNSTNLGDSKTLLTDSPDISATASDPVRSSSSSGSFNYTSITIREPPVHKDHQTNSTTKSSITGDSLSKTSSMKSSPGKSSDDEEVVPISPLLSDAGHSIYGSCLTTADEESNGLSPPSGMPLLPEQLLTHGKSLPDEESPPGESSSSEGLSSDSVQAPPAPQPLHHSQSEEIPVKTYIIIILVILAIILLSILLFRYACMRGYFLKKKKKKRQRIQQELDRIMYSTSIFDEKNMYLSYSRLQNSYYDILYEN</sequence>
<feature type="region of interest" description="Disordered" evidence="1">
    <location>
        <begin position="377"/>
        <end position="413"/>
    </location>
</feature>
<feature type="compositionally biased region" description="Polar residues" evidence="1">
    <location>
        <begin position="299"/>
        <end position="309"/>
    </location>
</feature>
<evidence type="ECO:0000256" key="1">
    <source>
        <dbReference type="SAM" id="MobiDB-lite"/>
    </source>
</evidence>
<feature type="compositionally biased region" description="Low complexity" evidence="1">
    <location>
        <begin position="310"/>
        <end position="324"/>
    </location>
</feature>
<feature type="region of interest" description="Disordered" evidence="1">
    <location>
        <begin position="99"/>
        <end position="330"/>
    </location>
</feature>
<evidence type="ECO:0000256" key="2">
    <source>
        <dbReference type="SAM" id="Phobius"/>
    </source>
</evidence>
<evidence type="ECO:0000313" key="3">
    <source>
        <dbReference type="EMBL" id="SBS99185.1"/>
    </source>
</evidence>
<proteinExistence type="predicted"/>
<feature type="compositionally biased region" description="Basic and acidic residues" evidence="1">
    <location>
        <begin position="99"/>
        <end position="169"/>
    </location>
</feature>
<feature type="transmembrane region" description="Helical" evidence="2">
    <location>
        <begin position="423"/>
        <end position="445"/>
    </location>
</feature>
<feature type="compositionally biased region" description="Low complexity" evidence="1">
    <location>
        <begin position="268"/>
        <end position="286"/>
    </location>
</feature>
<accession>A0A1A8X5Z6</accession>
<keyword evidence="2" id="KW-1133">Transmembrane helix</keyword>
<protein>
    <submittedName>
        <fullName evidence="3">PIR Superfamily Protein</fullName>
    </submittedName>
</protein>
<gene>
    <name evidence="3" type="ORF">POVCU1_051180</name>
</gene>
<feature type="compositionally biased region" description="Low complexity" evidence="1">
    <location>
        <begin position="387"/>
        <end position="400"/>
    </location>
</feature>
<feature type="compositionally biased region" description="Polar residues" evidence="1">
    <location>
        <begin position="195"/>
        <end position="204"/>
    </location>
</feature>
<reference evidence="4" key="1">
    <citation type="submission" date="2016-05" db="EMBL/GenBank/DDBJ databases">
        <authorList>
            <person name="Naeem Raeece"/>
        </authorList>
    </citation>
    <scope>NUCLEOTIDE SEQUENCE [LARGE SCALE GENOMIC DNA]</scope>
</reference>
<name>A0A1A8X5Z6_PLAOA</name>
<evidence type="ECO:0000313" key="4">
    <source>
        <dbReference type="Proteomes" id="UP000078546"/>
    </source>
</evidence>